<name>A0A059AMP9_EUCGR</name>
<proteinExistence type="predicted"/>
<dbReference type="Gramene" id="KCW55277">
    <property type="protein sequence ID" value="KCW55277"/>
    <property type="gene ID" value="EUGRSUZ_I01204"/>
</dbReference>
<protein>
    <submittedName>
        <fullName evidence="1">Uncharacterized protein</fullName>
    </submittedName>
</protein>
<organism evidence="1">
    <name type="scientific">Eucalyptus grandis</name>
    <name type="common">Flooded gum</name>
    <dbReference type="NCBI Taxonomy" id="71139"/>
    <lineage>
        <taxon>Eukaryota</taxon>
        <taxon>Viridiplantae</taxon>
        <taxon>Streptophyta</taxon>
        <taxon>Embryophyta</taxon>
        <taxon>Tracheophyta</taxon>
        <taxon>Spermatophyta</taxon>
        <taxon>Magnoliopsida</taxon>
        <taxon>eudicotyledons</taxon>
        <taxon>Gunneridae</taxon>
        <taxon>Pentapetalae</taxon>
        <taxon>rosids</taxon>
        <taxon>malvids</taxon>
        <taxon>Myrtales</taxon>
        <taxon>Myrtaceae</taxon>
        <taxon>Myrtoideae</taxon>
        <taxon>Eucalypteae</taxon>
        <taxon>Eucalyptus</taxon>
    </lineage>
</organism>
<dbReference type="InParanoid" id="A0A059AMP9"/>
<evidence type="ECO:0000313" key="1">
    <source>
        <dbReference type="EMBL" id="KCW55277.1"/>
    </source>
</evidence>
<dbReference type="EMBL" id="KK198761">
    <property type="protein sequence ID" value="KCW55277.1"/>
    <property type="molecule type" value="Genomic_DNA"/>
</dbReference>
<sequence>MTKPTRHRIPAIQVTPTLWGRNHSYVIANAGAERKVFYLFRTAELATGVFFAGVDFAGHGSMIGEIWLGFRAFFHNTDLVDLRVLSSVSEAKDLRSL</sequence>
<dbReference type="AlphaFoldDB" id="A0A059AMP9"/>
<reference evidence="1" key="1">
    <citation type="submission" date="2013-07" db="EMBL/GenBank/DDBJ databases">
        <title>The genome of Eucalyptus grandis.</title>
        <authorList>
            <person name="Schmutz J."/>
            <person name="Hayes R."/>
            <person name="Myburg A."/>
            <person name="Tuskan G."/>
            <person name="Grattapaglia D."/>
            <person name="Rokhsar D.S."/>
        </authorList>
    </citation>
    <scope>NUCLEOTIDE SEQUENCE</scope>
    <source>
        <tissue evidence="1">Leaf extractions</tissue>
    </source>
</reference>
<gene>
    <name evidence="1" type="ORF">EUGRSUZ_I01204</name>
</gene>
<accession>A0A059AMP9</accession>